<keyword evidence="7" id="KW-0378">Hydrolase</keyword>
<evidence type="ECO:0000256" key="6">
    <source>
        <dbReference type="ARBA" id="ARBA00022723"/>
    </source>
</evidence>
<dbReference type="InterPro" id="IPR027268">
    <property type="entry name" value="Peptidase_M4/M1_CTD_sf"/>
</dbReference>
<evidence type="ECO:0000256" key="9">
    <source>
        <dbReference type="ARBA" id="ARBA00023049"/>
    </source>
</evidence>
<dbReference type="Pfam" id="PF02128">
    <property type="entry name" value="Peptidase_M36"/>
    <property type="match status" value="1"/>
</dbReference>
<organism evidence="13 14">
    <name type="scientific">Nocardioides conyzicola</name>
    <dbReference type="NCBI Taxonomy" id="1651781"/>
    <lineage>
        <taxon>Bacteria</taxon>
        <taxon>Bacillati</taxon>
        <taxon>Actinomycetota</taxon>
        <taxon>Actinomycetes</taxon>
        <taxon>Propionibacteriales</taxon>
        <taxon>Nocardioidaceae</taxon>
        <taxon>Nocardioides</taxon>
    </lineage>
</organism>
<gene>
    <name evidence="13" type="ORF">GCM10023349_07410</name>
</gene>
<dbReference type="EMBL" id="BAABKM010000002">
    <property type="protein sequence ID" value="GAA4694771.1"/>
    <property type="molecule type" value="Genomic_DNA"/>
</dbReference>
<protein>
    <recommendedName>
        <fullName evidence="15">Peptidase M36</fullName>
    </recommendedName>
</protein>
<evidence type="ECO:0000256" key="1">
    <source>
        <dbReference type="ARBA" id="ARBA00001947"/>
    </source>
</evidence>
<keyword evidence="10" id="KW-0865">Zymogen</keyword>
<feature type="compositionally biased region" description="Polar residues" evidence="11">
    <location>
        <begin position="834"/>
        <end position="844"/>
    </location>
</feature>
<dbReference type="InterPro" id="IPR013783">
    <property type="entry name" value="Ig-like_fold"/>
</dbReference>
<evidence type="ECO:0000256" key="3">
    <source>
        <dbReference type="ARBA" id="ARBA00006006"/>
    </source>
</evidence>
<keyword evidence="8" id="KW-0862">Zinc</keyword>
<dbReference type="Gene3D" id="3.10.170.10">
    <property type="match status" value="1"/>
</dbReference>
<keyword evidence="12" id="KW-0732">Signal</keyword>
<comment type="similarity">
    <text evidence="3">Belongs to the peptidase M36 family.</text>
</comment>
<evidence type="ECO:0000256" key="8">
    <source>
        <dbReference type="ARBA" id="ARBA00022833"/>
    </source>
</evidence>
<evidence type="ECO:0000313" key="13">
    <source>
        <dbReference type="EMBL" id="GAA4694771.1"/>
    </source>
</evidence>
<accession>A0ABP8WTQ0</accession>
<evidence type="ECO:0008006" key="15">
    <source>
        <dbReference type="Google" id="ProtNLM"/>
    </source>
</evidence>
<evidence type="ECO:0000256" key="7">
    <source>
        <dbReference type="ARBA" id="ARBA00022801"/>
    </source>
</evidence>
<keyword evidence="6" id="KW-0479">Metal-binding</keyword>
<dbReference type="Proteomes" id="UP001499974">
    <property type="component" value="Unassembled WGS sequence"/>
</dbReference>
<comment type="caution">
    <text evidence="13">The sequence shown here is derived from an EMBL/GenBank/DDBJ whole genome shotgun (WGS) entry which is preliminary data.</text>
</comment>
<feature type="signal peptide" evidence="12">
    <location>
        <begin position="1"/>
        <end position="26"/>
    </location>
</feature>
<dbReference type="InterPro" id="IPR001842">
    <property type="entry name" value="Peptidase_M36"/>
</dbReference>
<keyword evidence="5" id="KW-0645">Protease</keyword>
<evidence type="ECO:0000256" key="2">
    <source>
        <dbReference type="ARBA" id="ARBA00004613"/>
    </source>
</evidence>
<sequence length="1243" mass="128711">MTARALLPLLLAGTLVTGLTQLPATASSAPSSPGPTPAVSRTIGDPVHGLSEIDVRGAVAPTAAQRGAVAALGPVQLRWNEFGTPASILPKDGTLGPAAGSPVDAARSWVTGHAALLGLGAEQVAGLELVKDQRLVDSGAHAVLFRQTFGGLEPASGSLVTVGVADGQITYVSSSLTRTTQTPPASTVTPLQGWLAAADNVGLGVDAGQVGDIVSAVSAGWTRLTVPGFPQEQTVRLRALAMADGSVRPVLEANVVKVVGGASTAYRVLVDGLDKDVLVRHNAVDNAMYNNVFQGTVSNTTCGPEHPFELDDDLTKSITATALAVPLDDVTVTLEGPGGLHETQDLLTSPEVATFTSDGFPSGVYTVQICPFDDASITVGQYAVLVAASDSGAPSTGDASIDPRWRYFTANPDLASTAVGTVPGNSVVGCWTGTGPDCTTPNGPLANSAANDGPWDNAAGVPTSTTVGNNANTHEAWADPDAPGGLLQAPVSPTRDYTTDFTDAWNESGCDPSQLVPTGNDIDASVTNLFASHNRMHDYSYYLGFTEDNYNLQLSNRGHGGVAGDAEVGNAQAGAISGGSPTYLGRDNANQITLNDGVPGITNQYLFQPIAGSFYSPCTDGALDMSIVGHEYTHAISNRMIGGPDDGITSEQGGAMGESWGDLNAAEYMFGNGYSNGASPWVVGPYATGNATAGIRDYPIDKNPLNYSDYGFDTTGPEVHADGEIWNGTQWEVRQALVAKWNSQFPYADKQLQKDCTIASGAQSPLPASHCPGNRRWIQLVFDAFLLQQGATSMLDARDAMIAADQMRFGGADVDTLWAAFARRGMGGAASTPDADSSDPTPSFASPKGPNATVTFRSAGKGSVYVGDFEARVTPVADTDPASTLGAAADFTPGTYRMLYVSPDHGFQRFTLTVGSGAADQTVRIADTDVNLASAAAGGAVIGSTAGSLNPESLIDGTEATNWGGVTAENVDVSKPSVAVDLAGGVHTVRRVQVSAYLTPAPADPNELPLAADPDSGSRFTALRKFALQACVADCASDGATWKTFYTSADDAFPGTVPRPVAPDQTLRTFAVPATQAAAVRLVALENQCTGNAEYAGEQDNDPNNATDCATASDRGTIVHASELQVFENAAAPGGVVKAPTKPATTRTKLSIPDRSVVRGQTLKGYAVVVHAGKAIGRAGKVVLFRDGKRVGAVTLGRGRTAFKLKGLAVGTHRIRVKFVPKDRHAFGASTSRVVKIRVVRRH</sequence>
<evidence type="ECO:0000256" key="12">
    <source>
        <dbReference type="SAM" id="SignalP"/>
    </source>
</evidence>
<evidence type="ECO:0000256" key="10">
    <source>
        <dbReference type="ARBA" id="ARBA00023145"/>
    </source>
</evidence>
<dbReference type="Gene3D" id="2.60.40.10">
    <property type="entry name" value="Immunoglobulins"/>
    <property type="match status" value="1"/>
</dbReference>
<dbReference type="InterPro" id="IPR050371">
    <property type="entry name" value="Fungal_virulence_M36"/>
</dbReference>
<feature type="chain" id="PRO_5046421019" description="Peptidase M36" evidence="12">
    <location>
        <begin position="27"/>
        <end position="1243"/>
    </location>
</feature>
<dbReference type="RefSeq" id="WP_345519392.1">
    <property type="nucleotide sequence ID" value="NZ_BAABKM010000002.1"/>
</dbReference>
<comment type="cofactor">
    <cofactor evidence="1">
        <name>Zn(2+)</name>
        <dbReference type="ChEBI" id="CHEBI:29105"/>
    </cofactor>
</comment>
<evidence type="ECO:0000256" key="4">
    <source>
        <dbReference type="ARBA" id="ARBA00022525"/>
    </source>
</evidence>
<dbReference type="Gene3D" id="1.10.390.10">
    <property type="entry name" value="Neutral Protease Domain 2"/>
    <property type="match status" value="1"/>
</dbReference>
<feature type="region of interest" description="Disordered" evidence="11">
    <location>
        <begin position="829"/>
        <end position="852"/>
    </location>
</feature>
<dbReference type="PANTHER" id="PTHR33478:SF1">
    <property type="entry name" value="EXTRACELLULAR METALLOPROTEINASE MEP"/>
    <property type="match status" value="1"/>
</dbReference>
<keyword evidence="4" id="KW-0964">Secreted</keyword>
<evidence type="ECO:0000256" key="11">
    <source>
        <dbReference type="SAM" id="MobiDB-lite"/>
    </source>
</evidence>
<evidence type="ECO:0000313" key="14">
    <source>
        <dbReference type="Proteomes" id="UP001499974"/>
    </source>
</evidence>
<comment type="subcellular location">
    <subcellularLocation>
        <location evidence="2">Secreted</location>
    </subcellularLocation>
</comment>
<keyword evidence="14" id="KW-1185">Reference proteome</keyword>
<dbReference type="SUPFAM" id="SSF55486">
    <property type="entry name" value="Metalloproteases ('zincins'), catalytic domain"/>
    <property type="match status" value="1"/>
</dbReference>
<dbReference type="Gene3D" id="2.60.120.260">
    <property type="entry name" value="Galactose-binding domain-like"/>
    <property type="match status" value="1"/>
</dbReference>
<reference evidence="14" key="1">
    <citation type="journal article" date="2019" name="Int. J. Syst. Evol. Microbiol.">
        <title>The Global Catalogue of Microorganisms (GCM) 10K type strain sequencing project: providing services to taxonomists for standard genome sequencing and annotation.</title>
        <authorList>
            <consortium name="The Broad Institute Genomics Platform"/>
            <consortium name="The Broad Institute Genome Sequencing Center for Infectious Disease"/>
            <person name="Wu L."/>
            <person name="Ma J."/>
        </authorList>
    </citation>
    <scope>NUCLEOTIDE SEQUENCE [LARGE SCALE GENOMIC DNA]</scope>
    <source>
        <strain evidence="14">JCM 18531</strain>
    </source>
</reference>
<keyword evidence="9" id="KW-0482">Metalloprotease</keyword>
<name>A0ABP8WTQ0_9ACTN</name>
<evidence type="ECO:0000256" key="5">
    <source>
        <dbReference type="ARBA" id="ARBA00022670"/>
    </source>
</evidence>
<dbReference type="PANTHER" id="PTHR33478">
    <property type="entry name" value="EXTRACELLULAR METALLOPROTEINASE MEP"/>
    <property type="match status" value="1"/>
</dbReference>
<proteinExistence type="inferred from homology"/>
<feature type="region of interest" description="Disordered" evidence="11">
    <location>
        <begin position="24"/>
        <end position="43"/>
    </location>
</feature>